<reference evidence="1 2" key="1">
    <citation type="submission" date="2015-08" db="EMBL/GenBank/DDBJ databases">
        <title>Whole genome sequence of Flavobacterium akiainvivens IK-1T, from decaying Wikstroemia oahuensis, an endemic Hawaiian shrub.</title>
        <authorList>
            <person name="Wan X."/>
            <person name="Hou S."/>
            <person name="Saito J."/>
            <person name="Donachie S."/>
        </authorList>
    </citation>
    <scope>NUCLEOTIDE SEQUENCE [LARGE SCALE GENOMIC DNA]</scope>
    <source>
        <strain evidence="1 2">IK-1</strain>
    </source>
</reference>
<comment type="caution">
    <text evidence="1">The sequence shown here is derived from an EMBL/GenBank/DDBJ whole genome shotgun (WGS) entry which is preliminary data.</text>
</comment>
<evidence type="ECO:0000313" key="2">
    <source>
        <dbReference type="Proteomes" id="UP000037755"/>
    </source>
</evidence>
<dbReference type="EMBL" id="LIYD01000005">
    <property type="protein sequence ID" value="KOS05252.1"/>
    <property type="molecule type" value="Genomic_DNA"/>
</dbReference>
<proteinExistence type="predicted"/>
<name>A0A0M9VH70_9FLAO</name>
<protein>
    <submittedName>
        <fullName evidence="1">Uncharacterized protein</fullName>
    </submittedName>
</protein>
<dbReference type="RefSeq" id="WP_054406322.1">
    <property type="nucleotide sequence ID" value="NZ_FOYA01000006.1"/>
</dbReference>
<dbReference type="STRING" id="1202724.AM493_03785"/>
<evidence type="ECO:0000313" key="1">
    <source>
        <dbReference type="EMBL" id="KOS05252.1"/>
    </source>
</evidence>
<dbReference type="AlphaFoldDB" id="A0A0M9VH70"/>
<accession>A0A0M9VH70</accession>
<sequence length="65" mass="7284">MEHAITPEENGSLVNAFHLSMADFQKEANEVNKAEEASCSLQLKNLLLTNLKLLKLNEITNVLLF</sequence>
<dbReference type="PATRIC" id="fig|1202724.3.peg.779"/>
<gene>
    <name evidence="1" type="ORF">AM493_03785</name>
</gene>
<keyword evidence="2" id="KW-1185">Reference proteome</keyword>
<organism evidence="1 2">
    <name type="scientific">Flavobacterium akiainvivens</name>
    <dbReference type="NCBI Taxonomy" id="1202724"/>
    <lineage>
        <taxon>Bacteria</taxon>
        <taxon>Pseudomonadati</taxon>
        <taxon>Bacteroidota</taxon>
        <taxon>Flavobacteriia</taxon>
        <taxon>Flavobacteriales</taxon>
        <taxon>Flavobacteriaceae</taxon>
        <taxon>Flavobacterium</taxon>
    </lineage>
</organism>
<dbReference type="Proteomes" id="UP000037755">
    <property type="component" value="Unassembled WGS sequence"/>
</dbReference>